<dbReference type="InterPro" id="IPR036388">
    <property type="entry name" value="WH-like_DNA-bd_sf"/>
</dbReference>
<dbReference type="AlphaFoldDB" id="A0A1G2JBS3"/>
<dbReference type="SMART" id="SM00382">
    <property type="entry name" value="AAA"/>
    <property type="match status" value="1"/>
</dbReference>
<dbReference type="InterPro" id="IPR002543">
    <property type="entry name" value="FtsK_dom"/>
</dbReference>
<dbReference type="GO" id="GO:0051301">
    <property type="term" value="P:cell division"/>
    <property type="evidence" value="ECO:0007669"/>
    <property type="project" value="UniProtKB-KW"/>
</dbReference>
<proteinExistence type="inferred from homology"/>
<organism evidence="18 19">
    <name type="scientific">Candidatus Staskawiczbacteria bacterium RIFOXYC1_FULL_38_18</name>
    <dbReference type="NCBI Taxonomy" id="1802229"/>
    <lineage>
        <taxon>Bacteria</taxon>
        <taxon>Candidatus Staskawicziibacteriota</taxon>
    </lineage>
</organism>
<feature type="transmembrane region" description="Helical" evidence="16">
    <location>
        <begin position="33"/>
        <end position="53"/>
    </location>
</feature>
<dbReference type="GO" id="GO:0003677">
    <property type="term" value="F:DNA binding"/>
    <property type="evidence" value="ECO:0007669"/>
    <property type="project" value="UniProtKB-KW"/>
</dbReference>
<keyword evidence="11 16" id="KW-0472">Membrane</keyword>
<keyword evidence="5 16" id="KW-0812">Transmembrane</keyword>
<dbReference type="STRING" id="1802229.A2401_01880"/>
<dbReference type="InterPro" id="IPR025199">
    <property type="entry name" value="FtsK_4TM"/>
</dbReference>
<dbReference type="Gene3D" id="3.30.980.40">
    <property type="match status" value="1"/>
</dbReference>
<feature type="domain" description="FtsK" evidence="17">
    <location>
        <begin position="371"/>
        <end position="562"/>
    </location>
</feature>
<feature type="region of interest" description="Disordered" evidence="15">
    <location>
        <begin position="700"/>
        <end position="744"/>
    </location>
</feature>
<evidence type="ECO:0000256" key="11">
    <source>
        <dbReference type="ARBA" id="ARBA00023136"/>
    </source>
</evidence>
<evidence type="ECO:0000256" key="7">
    <source>
        <dbReference type="ARBA" id="ARBA00022829"/>
    </source>
</evidence>
<evidence type="ECO:0000256" key="5">
    <source>
        <dbReference type="ARBA" id="ARBA00022692"/>
    </source>
</evidence>
<dbReference type="InterPro" id="IPR027417">
    <property type="entry name" value="P-loop_NTPase"/>
</dbReference>
<evidence type="ECO:0000256" key="3">
    <source>
        <dbReference type="ARBA" id="ARBA00022475"/>
    </source>
</evidence>
<keyword evidence="8 14" id="KW-0067">ATP-binding</keyword>
<keyword evidence="10" id="KW-0238">DNA-binding</keyword>
<evidence type="ECO:0000259" key="17">
    <source>
        <dbReference type="PROSITE" id="PS50901"/>
    </source>
</evidence>
<feature type="compositionally biased region" description="Basic and acidic residues" evidence="15">
    <location>
        <begin position="732"/>
        <end position="744"/>
    </location>
</feature>
<evidence type="ECO:0000256" key="1">
    <source>
        <dbReference type="ARBA" id="ARBA00004651"/>
    </source>
</evidence>
<dbReference type="EMBL" id="MHPP01000015">
    <property type="protein sequence ID" value="OGZ84534.1"/>
    <property type="molecule type" value="Genomic_DNA"/>
</dbReference>
<gene>
    <name evidence="18" type="ORF">A2401_01880</name>
</gene>
<dbReference type="GO" id="GO:0005524">
    <property type="term" value="F:ATP binding"/>
    <property type="evidence" value="ECO:0007669"/>
    <property type="project" value="UniProtKB-UniRule"/>
</dbReference>
<comment type="subunit">
    <text evidence="13">Homohexamer. Forms a ring that surrounds DNA.</text>
</comment>
<dbReference type="PANTHER" id="PTHR22683:SF41">
    <property type="entry name" value="DNA TRANSLOCASE FTSK"/>
    <property type="match status" value="1"/>
</dbReference>
<evidence type="ECO:0000256" key="4">
    <source>
        <dbReference type="ARBA" id="ARBA00022618"/>
    </source>
</evidence>
<dbReference type="SUPFAM" id="SSF52540">
    <property type="entry name" value="P-loop containing nucleoside triphosphate hydrolases"/>
    <property type="match status" value="1"/>
</dbReference>
<dbReference type="Pfam" id="PF13491">
    <property type="entry name" value="FtsK_4TM"/>
    <property type="match status" value="1"/>
</dbReference>
<dbReference type="InterPro" id="IPR003593">
    <property type="entry name" value="AAA+_ATPase"/>
</dbReference>
<dbReference type="PANTHER" id="PTHR22683">
    <property type="entry name" value="SPORULATION PROTEIN RELATED"/>
    <property type="match status" value="1"/>
</dbReference>
<dbReference type="Pfam" id="PF17854">
    <property type="entry name" value="FtsK_alpha"/>
    <property type="match status" value="1"/>
</dbReference>
<sequence>MAMAKREKEDKKTKKLEKGVKKDSILSSWTKRWIKAILMFLFAIIVVLSFPYFDKAGVAGRVFIWLADFLIGKTFYTIPFFLFVAGLIFLKTRKKGKNLAMALAVLASLVGVAGILASRDLTQMNGGWIGYLLSKLFIGMFGVLVDNIIFGVILLIGLFIFLQFIWSELPKKEQEEKPTFAVNKPEPDNFKIKGIETEKQAPLQKQAPSKITLFKKGNDEPEKGDIKKSVTAENKNIYILPPLDLLNKNEIAPTSGNIKENSMIIKSTFENFGIPVEMAEVNVGPTVTQYAFKPAEGVKLSKITTLSNNLALALAAHPIRIEAPIPGKSLVGIEVPNKIRSIVSLRNLVAHPNYQNATSPLLLALGRDVSGSPVYTDVTEGPHILVAGATGTGKTIFLNTLILSLLYKCTPETLRIIMVDPKRVEFQHYNDIPHLLCPVIYDATKTINALQWLTREMERRFEVFSEVPARNLATYNAHKTVIANGAQLPYIVFVVDELADLMAAKGREIEAGIVRLAQMARATGIHLVLATQRPSVEVITGLIKANVPTRITFQVASQVDSRTVLDTAGAEKLLGSGDMLFSSAKSAKISRIQGPYISEKEVKKVTDFIVEQKEKFMEPQSVLVQNLKEALDAPDPKAEKEGGTGGEFFGDDDPLFEQVKQIVLETQKASASFLQRRLRIGYSRAARLIDILEDKGIVGPADGAKPREVYGDRGGNDFTAKLIGPSPDESEVTPKEENGNWEKV</sequence>
<feature type="transmembrane region" description="Helical" evidence="16">
    <location>
        <begin position="65"/>
        <end position="90"/>
    </location>
</feature>
<keyword evidence="12" id="KW-0131">Cell cycle</keyword>
<evidence type="ECO:0000313" key="19">
    <source>
        <dbReference type="Proteomes" id="UP000177751"/>
    </source>
</evidence>
<comment type="similarity">
    <text evidence="2">Belongs to the FtsK/SpoIIIE/SftA family.</text>
</comment>
<evidence type="ECO:0000256" key="16">
    <source>
        <dbReference type="SAM" id="Phobius"/>
    </source>
</evidence>
<dbReference type="GO" id="GO:0005886">
    <property type="term" value="C:plasma membrane"/>
    <property type="evidence" value="ECO:0007669"/>
    <property type="project" value="UniProtKB-SubCell"/>
</dbReference>
<evidence type="ECO:0000313" key="18">
    <source>
        <dbReference type="EMBL" id="OGZ84534.1"/>
    </source>
</evidence>
<dbReference type="InterPro" id="IPR041027">
    <property type="entry name" value="FtsK_alpha"/>
</dbReference>
<dbReference type="Pfam" id="PF01580">
    <property type="entry name" value="FtsK_SpoIIIE"/>
    <property type="match status" value="1"/>
</dbReference>
<dbReference type="CDD" id="cd01127">
    <property type="entry name" value="TrwB_TraG_TraD_VirD4"/>
    <property type="match status" value="1"/>
</dbReference>
<comment type="caution">
    <text evidence="18">The sequence shown here is derived from an EMBL/GenBank/DDBJ whole genome shotgun (WGS) entry which is preliminary data.</text>
</comment>
<dbReference type="Gene3D" id="3.40.50.300">
    <property type="entry name" value="P-loop containing nucleotide triphosphate hydrolases"/>
    <property type="match status" value="1"/>
</dbReference>
<dbReference type="Pfam" id="PF09397">
    <property type="entry name" value="FtsK_gamma"/>
    <property type="match status" value="1"/>
</dbReference>
<feature type="binding site" evidence="14">
    <location>
        <begin position="388"/>
        <end position="395"/>
    </location>
    <ligand>
        <name>ATP</name>
        <dbReference type="ChEBI" id="CHEBI:30616"/>
    </ligand>
</feature>
<dbReference type="GO" id="GO:0007059">
    <property type="term" value="P:chromosome segregation"/>
    <property type="evidence" value="ECO:0007669"/>
    <property type="project" value="UniProtKB-KW"/>
</dbReference>
<dbReference type="InterPro" id="IPR036390">
    <property type="entry name" value="WH_DNA-bd_sf"/>
</dbReference>
<comment type="subcellular location">
    <subcellularLocation>
        <location evidence="1">Cell membrane</location>
        <topology evidence="1">Multi-pass membrane protein</topology>
    </subcellularLocation>
</comment>
<accession>A0A1G2JBS3</accession>
<protein>
    <recommendedName>
        <fullName evidence="17">FtsK domain-containing protein</fullName>
    </recommendedName>
</protein>
<evidence type="ECO:0000256" key="9">
    <source>
        <dbReference type="ARBA" id="ARBA00022989"/>
    </source>
</evidence>
<dbReference type="SUPFAM" id="SSF46785">
    <property type="entry name" value="Winged helix' DNA-binding domain"/>
    <property type="match status" value="1"/>
</dbReference>
<dbReference type="SMART" id="SM00843">
    <property type="entry name" value="Ftsk_gamma"/>
    <property type="match status" value="1"/>
</dbReference>
<dbReference type="Gene3D" id="1.10.10.10">
    <property type="entry name" value="Winged helix-like DNA-binding domain superfamily/Winged helix DNA-binding domain"/>
    <property type="match status" value="1"/>
</dbReference>
<keyword evidence="3" id="KW-1003">Cell membrane</keyword>
<feature type="transmembrane region" description="Helical" evidence="16">
    <location>
        <begin position="137"/>
        <end position="162"/>
    </location>
</feature>
<keyword evidence="4" id="KW-0132">Cell division</keyword>
<evidence type="ECO:0000256" key="12">
    <source>
        <dbReference type="ARBA" id="ARBA00023306"/>
    </source>
</evidence>
<name>A0A1G2JBS3_9BACT</name>
<feature type="transmembrane region" description="Helical" evidence="16">
    <location>
        <begin position="99"/>
        <end position="117"/>
    </location>
</feature>
<evidence type="ECO:0000256" key="15">
    <source>
        <dbReference type="SAM" id="MobiDB-lite"/>
    </source>
</evidence>
<keyword evidence="9 16" id="KW-1133">Transmembrane helix</keyword>
<reference evidence="18 19" key="1">
    <citation type="journal article" date="2016" name="Nat. Commun.">
        <title>Thousands of microbial genomes shed light on interconnected biogeochemical processes in an aquifer system.</title>
        <authorList>
            <person name="Anantharaman K."/>
            <person name="Brown C.T."/>
            <person name="Hug L.A."/>
            <person name="Sharon I."/>
            <person name="Castelle C.J."/>
            <person name="Probst A.J."/>
            <person name="Thomas B.C."/>
            <person name="Singh A."/>
            <person name="Wilkins M.J."/>
            <person name="Karaoz U."/>
            <person name="Brodie E.L."/>
            <person name="Williams K.H."/>
            <person name="Hubbard S.S."/>
            <person name="Banfield J.F."/>
        </authorList>
    </citation>
    <scope>NUCLEOTIDE SEQUENCE [LARGE SCALE GENOMIC DNA]</scope>
</reference>
<keyword evidence="6 14" id="KW-0547">Nucleotide-binding</keyword>
<evidence type="ECO:0000256" key="2">
    <source>
        <dbReference type="ARBA" id="ARBA00006474"/>
    </source>
</evidence>
<dbReference type="Proteomes" id="UP000177751">
    <property type="component" value="Unassembled WGS sequence"/>
</dbReference>
<keyword evidence="7" id="KW-0159">Chromosome partition</keyword>
<evidence type="ECO:0000256" key="13">
    <source>
        <dbReference type="ARBA" id="ARBA00025923"/>
    </source>
</evidence>
<evidence type="ECO:0000256" key="10">
    <source>
        <dbReference type="ARBA" id="ARBA00023125"/>
    </source>
</evidence>
<dbReference type="InterPro" id="IPR018541">
    <property type="entry name" value="Ftsk_gamma"/>
</dbReference>
<evidence type="ECO:0000256" key="6">
    <source>
        <dbReference type="ARBA" id="ARBA00022741"/>
    </source>
</evidence>
<evidence type="ECO:0000256" key="14">
    <source>
        <dbReference type="PROSITE-ProRule" id="PRU00289"/>
    </source>
</evidence>
<dbReference type="InterPro" id="IPR050206">
    <property type="entry name" value="FtsK/SpoIIIE/SftA"/>
</dbReference>
<evidence type="ECO:0000256" key="8">
    <source>
        <dbReference type="ARBA" id="ARBA00022840"/>
    </source>
</evidence>
<dbReference type="PROSITE" id="PS50901">
    <property type="entry name" value="FTSK"/>
    <property type="match status" value="1"/>
</dbReference>
<feature type="compositionally biased region" description="Basic and acidic residues" evidence="15">
    <location>
        <begin position="704"/>
        <end position="715"/>
    </location>
</feature>